<dbReference type="AlphaFoldDB" id="A0A951U876"/>
<organism evidence="1 2">
    <name type="scientific">Pegethrix bostrychoides GSE-TBD4-15B</name>
    <dbReference type="NCBI Taxonomy" id="2839662"/>
    <lineage>
        <taxon>Bacteria</taxon>
        <taxon>Bacillati</taxon>
        <taxon>Cyanobacteriota</taxon>
        <taxon>Cyanophyceae</taxon>
        <taxon>Oculatellales</taxon>
        <taxon>Oculatellaceae</taxon>
        <taxon>Pegethrix</taxon>
    </lineage>
</organism>
<protein>
    <submittedName>
        <fullName evidence="1">Uncharacterized protein</fullName>
    </submittedName>
</protein>
<evidence type="ECO:0000313" key="1">
    <source>
        <dbReference type="EMBL" id="MBW4468212.1"/>
    </source>
</evidence>
<dbReference type="Proteomes" id="UP000707356">
    <property type="component" value="Unassembled WGS sequence"/>
</dbReference>
<name>A0A951U876_9CYAN</name>
<sequence>MDNQQQVQRQAAADAFMKSLDQLADCFETELKPPAAESLTQSEQDSNLQTVPESQLDLVDLEDLAAAAADLEQFLSPDS</sequence>
<gene>
    <name evidence="1" type="ORF">KME07_22525</name>
</gene>
<evidence type="ECO:0000313" key="2">
    <source>
        <dbReference type="Proteomes" id="UP000707356"/>
    </source>
</evidence>
<reference evidence="1" key="1">
    <citation type="submission" date="2021-05" db="EMBL/GenBank/DDBJ databases">
        <authorList>
            <person name="Pietrasiak N."/>
            <person name="Ward R."/>
            <person name="Stajich J.E."/>
            <person name="Kurbessoian T."/>
        </authorList>
    </citation>
    <scope>NUCLEOTIDE SEQUENCE</scope>
    <source>
        <strain evidence="1">GSE-TBD4-15B</strain>
    </source>
</reference>
<dbReference type="EMBL" id="JAHHHV010000085">
    <property type="protein sequence ID" value="MBW4468212.1"/>
    <property type="molecule type" value="Genomic_DNA"/>
</dbReference>
<reference evidence="1" key="2">
    <citation type="journal article" date="2022" name="Microbiol. Resour. Announc.">
        <title>Metagenome Sequencing to Explore Phylogenomics of Terrestrial Cyanobacteria.</title>
        <authorList>
            <person name="Ward R.D."/>
            <person name="Stajich J.E."/>
            <person name="Johansen J.R."/>
            <person name="Huntemann M."/>
            <person name="Clum A."/>
            <person name="Foster B."/>
            <person name="Foster B."/>
            <person name="Roux S."/>
            <person name="Palaniappan K."/>
            <person name="Varghese N."/>
            <person name="Mukherjee S."/>
            <person name="Reddy T.B.K."/>
            <person name="Daum C."/>
            <person name="Copeland A."/>
            <person name="Chen I.A."/>
            <person name="Ivanova N.N."/>
            <person name="Kyrpides N.C."/>
            <person name="Shapiro N."/>
            <person name="Eloe-Fadrosh E.A."/>
            <person name="Pietrasiak N."/>
        </authorList>
    </citation>
    <scope>NUCLEOTIDE SEQUENCE</scope>
    <source>
        <strain evidence="1">GSE-TBD4-15B</strain>
    </source>
</reference>
<proteinExistence type="predicted"/>
<comment type="caution">
    <text evidence="1">The sequence shown here is derived from an EMBL/GenBank/DDBJ whole genome shotgun (WGS) entry which is preliminary data.</text>
</comment>
<accession>A0A951U876</accession>